<dbReference type="PROSITE" id="PS00889">
    <property type="entry name" value="CNMP_BINDING_2"/>
    <property type="match status" value="2"/>
</dbReference>
<protein>
    <submittedName>
        <fullName evidence="10">Cyclic nucleotide-binding and patatin-like phospholipase domain-containing protein</fullName>
        <ecNumber evidence="10">3.1.1.-</ecNumber>
    </submittedName>
</protein>
<dbReference type="GO" id="GO:0003700">
    <property type="term" value="F:DNA-binding transcription factor activity"/>
    <property type="evidence" value="ECO:0007669"/>
    <property type="project" value="TreeGrafter"/>
</dbReference>
<evidence type="ECO:0000256" key="1">
    <source>
        <dbReference type="ARBA" id="ARBA00004370"/>
    </source>
</evidence>
<comment type="subcellular location">
    <subcellularLocation>
        <location evidence="1">Membrane</location>
    </subcellularLocation>
</comment>
<dbReference type="PANTHER" id="PTHR24567:SF74">
    <property type="entry name" value="HTH-TYPE TRANSCRIPTIONAL REGULATOR ARCR"/>
    <property type="match status" value="1"/>
</dbReference>
<dbReference type="PROSITE" id="PS51635">
    <property type="entry name" value="PNPLA"/>
    <property type="match status" value="1"/>
</dbReference>
<dbReference type="PROSITE" id="PS50042">
    <property type="entry name" value="CNMP_BINDING_3"/>
    <property type="match status" value="2"/>
</dbReference>
<dbReference type="Pfam" id="PF24179">
    <property type="entry name" value="NTE_Ploop"/>
    <property type="match status" value="1"/>
</dbReference>
<keyword evidence="6" id="KW-0472">Membrane</keyword>
<evidence type="ECO:0000313" key="10">
    <source>
        <dbReference type="EMBL" id="MEA5445511.1"/>
    </source>
</evidence>
<dbReference type="GO" id="GO:0004622">
    <property type="term" value="F:phosphatidylcholine lysophospholipase activity"/>
    <property type="evidence" value="ECO:0007669"/>
    <property type="project" value="UniProtKB-ARBA"/>
</dbReference>
<comment type="caution">
    <text evidence="10">The sequence shown here is derived from an EMBL/GenBank/DDBJ whole genome shotgun (WGS) entry which is preliminary data.</text>
</comment>
<evidence type="ECO:0000256" key="2">
    <source>
        <dbReference type="ARBA" id="ARBA00006636"/>
    </source>
</evidence>
<dbReference type="GO" id="GO:0016020">
    <property type="term" value="C:membrane"/>
    <property type="evidence" value="ECO:0007669"/>
    <property type="project" value="UniProtKB-SubCell"/>
</dbReference>
<dbReference type="GO" id="GO:0006629">
    <property type="term" value="P:lipid metabolic process"/>
    <property type="evidence" value="ECO:0007669"/>
    <property type="project" value="UniProtKB-KW"/>
</dbReference>
<feature type="short sequence motif" description="GXGXXG" evidence="7">
    <location>
        <begin position="472"/>
        <end position="477"/>
    </location>
</feature>
<dbReference type="InterPro" id="IPR002641">
    <property type="entry name" value="PNPLA_dom"/>
</dbReference>
<dbReference type="Pfam" id="PF00027">
    <property type="entry name" value="cNMP_binding"/>
    <property type="match status" value="2"/>
</dbReference>
<dbReference type="InterPro" id="IPR018488">
    <property type="entry name" value="cNMP-bd_CS"/>
</dbReference>
<dbReference type="Gene3D" id="2.60.120.10">
    <property type="entry name" value="Jelly Rolls"/>
    <property type="match status" value="2"/>
</dbReference>
<keyword evidence="3" id="KW-0812">Transmembrane</keyword>
<dbReference type="InterPro" id="IPR018490">
    <property type="entry name" value="cNMP-bd_dom_sf"/>
</dbReference>
<organism evidence="10 11">
    <name type="scientific">Natronospira elongata</name>
    <dbReference type="NCBI Taxonomy" id="3110268"/>
    <lineage>
        <taxon>Bacteria</taxon>
        <taxon>Pseudomonadati</taxon>
        <taxon>Pseudomonadota</taxon>
        <taxon>Gammaproteobacteria</taxon>
        <taxon>Natronospirales</taxon>
        <taxon>Natronospiraceae</taxon>
        <taxon>Natronospira</taxon>
    </lineage>
</organism>
<feature type="domain" description="Cyclic nucleotide-binding" evidence="8">
    <location>
        <begin position="15"/>
        <end position="117"/>
    </location>
</feature>
<evidence type="ECO:0000256" key="5">
    <source>
        <dbReference type="ARBA" id="ARBA00023098"/>
    </source>
</evidence>
<dbReference type="AlphaFoldDB" id="A0AAP6MMN1"/>
<dbReference type="PANTHER" id="PTHR24567">
    <property type="entry name" value="CRP FAMILY TRANSCRIPTIONAL REGULATORY PROTEIN"/>
    <property type="match status" value="1"/>
</dbReference>
<dbReference type="InterPro" id="IPR000595">
    <property type="entry name" value="cNMP-bd_dom"/>
</dbReference>
<evidence type="ECO:0000256" key="4">
    <source>
        <dbReference type="ARBA" id="ARBA00022989"/>
    </source>
</evidence>
<reference evidence="10 11" key="1">
    <citation type="submission" date="2023-12" db="EMBL/GenBank/DDBJ databases">
        <title>Whole-genome sequencing of halo(alkali)philic microorganisms from hypersaline lakes.</title>
        <authorList>
            <person name="Sorokin D.Y."/>
            <person name="Merkel A.Y."/>
            <person name="Messina E."/>
            <person name="Yakimov M."/>
        </authorList>
    </citation>
    <scope>NUCLEOTIDE SEQUENCE [LARGE SCALE GENOMIC DNA]</scope>
    <source>
        <strain evidence="10 11">AB-CW1</strain>
    </source>
</reference>
<sequence length="726" mass="78997">MRADEAQEILRKSRLFRDLDDSFVADLSHAVRAVELKSGEDLFCEGAPSDSLYLVLNGELEACVAQNGGQQRLGDLRPGEPVGELGVLFGGPRTATVKAVKPSRLLAIEAQTLRECLPQAPQLEAALEAEARARIQRNDLDQIVERFFGNLDQVERDELAARLEWVRLDAGEILFRRGDPGDSLFFIVDGSLWAVAANEYGEEVPIASLGQGEVVGEMGLLSGESRSAGVVAARESTLVRLSRTNFELLNREYPALVMGITRQLADRLRRSQRKQPAARGGCRRIAVIAANPDRNPTALMRAISAAIGPSAEVLDVERVRRLQGQGDGPGADSIMAEAGIGLMLDEMAASREILFQITEPLKGGEASAWTRRCLNQADELLIVADGNADREPNGLERALYEDRRRTTELRSQPRTRLLLTHENGMRRVRDTSPWLKARSPDGHFHLRLGDDEDLARVARLLAGRAVGLALGGAGPGGLGQVGAIQALEEAGIPLDMIAASGVGAVVGAGYAFGLSGRELAEVDWQRHLPGRHASGWPELETTDIEDLWRPFVCVSTNLNKQTLSIHRQGNLWDSVAASSIVPGLGSPVSLDGDLHVSGSLINRLPGDLLRGVVGSCIGIDTMNGQPDHVEIDFGSLSQPWWRRLLPGWSRQVSVAPDLLLRSLFAGSHRGIRETKRQLDVDISLASERGFNVKVDPADVIRDAYQETCQYIDRVGVQELRARLALD</sequence>
<evidence type="ECO:0000259" key="9">
    <source>
        <dbReference type="PROSITE" id="PS51635"/>
    </source>
</evidence>
<name>A0AAP6MMN1_9GAMM</name>
<evidence type="ECO:0000256" key="6">
    <source>
        <dbReference type="ARBA" id="ARBA00023136"/>
    </source>
</evidence>
<dbReference type="EMBL" id="JAYGII010000011">
    <property type="protein sequence ID" value="MEA5445511.1"/>
    <property type="molecule type" value="Genomic_DNA"/>
</dbReference>
<gene>
    <name evidence="10" type="ORF">VCB98_06735</name>
</gene>
<dbReference type="SUPFAM" id="SSF51206">
    <property type="entry name" value="cAMP-binding domain-like"/>
    <property type="match status" value="2"/>
</dbReference>
<dbReference type="EC" id="3.1.1.-" evidence="10"/>
<dbReference type="GO" id="GO:0005829">
    <property type="term" value="C:cytosol"/>
    <property type="evidence" value="ECO:0007669"/>
    <property type="project" value="TreeGrafter"/>
</dbReference>
<dbReference type="InterPro" id="IPR016035">
    <property type="entry name" value="Acyl_Trfase/lysoPLipase"/>
</dbReference>
<evidence type="ECO:0000259" key="8">
    <source>
        <dbReference type="PROSITE" id="PS50042"/>
    </source>
</evidence>
<dbReference type="CDD" id="cd00038">
    <property type="entry name" value="CAP_ED"/>
    <property type="match status" value="2"/>
</dbReference>
<dbReference type="Gene3D" id="3.40.1090.10">
    <property type="entry name" value="Cytosolic phospholipase A2 catalytic domain"/>
    <property type="match status" value="2"/>
</dbReference>
<proteinExistence type="inferred from homology"/>
<comment type="similarity">
    <text evidence="2">Belongs to the NTE family.</text>
</comment>
<evidence type="ECO:0000313" key="11">
    <source>
        <dbReference type="Proteomes" id="UP001302316"/>
    </source>
</evidence>
<dbReference type="SUPFAM" id="SSF52151">
    <property type="entry name" value="FabD/lysophospholipase-like"/>
    <property type="match status" value="1"/>
</dbReference>
<dbReference type="InterPro" id="IPR056556">
    <property type="entry name" value="NTE1_P-loop_dom"/>
</dbReference>
<dbReference type="SMART" id="SM00100">
    <property type="entry name" value="cNMP"/>
    <property type="match status" value="2"/>
</dbReference>
<keyword evidence="10" id="KW-0378">Hydrolase</keyword>
<dbReference type="Proteomes" id="UP001302316">
    <property type="component" value="Unassembled WGS sequence"/>
</dbReference>
<feature type="domain" description="Cyclic nucleotide-binding" evidence="8">
    <location>
        <begin position="147"/>
        <end position="249"/>
    </location>
</feature>
<accession>A0AAP6MMN1</accession>
<comment type="caution">
    <text evidence="7">Lacks conserved residue(s) required for the propagation of feature annotation.</text>
</comment>
<dbReference type="InterPro" id="IPR014710">
    <property type="entry name" value="RmlC-like_jellyroll"/>
</dbReference>
<keyword evidence="4" id="KW-1133">Transmembrane helix</keyword>
<evidence type="ECO:0000256" key="7">
    <source>
        <dbReference type="PROSITE-ProRule" id="PRU01161"/>
    </source>
</evidence>
<keyword evidence="11" id="KW-1185">Reference proteome</keyword>
<dbReference type="RefSeq" id="WP_346051140.1">
    <property type="nucleotide sequence ID" value="NZ_JAYGII010000011.1"/>
</dbReference>
<dbReference type="InterPro" id="IPR050397">
    <property type="entry name" value="Env_Response_Regulators"/>
</dbReference>
<feature type="domain" description="PNPLA" evidence="9">
    <location>
        <begin position="468"/>
        <end position="610"/>
    </location>
</feature>
<evidence type="ECO:0000256" key="3">
    <source>
        <dbReference type="ARBA" id="ARBA00022692"/>
    </source>
</evidence>
<keyword evidence="5" id="KW-0443">Lipid metabolism</keyword>